<comment type="subcellular location">
    <subcellularLocation>
        <location evidence="1">Membrane</location>
        <topology evidence="1">Single-pass membrane protein</topology>
    </subcellularLocation>
</comment>
<evidence type="ECO:0000256" key="3">
    <source>
        <dbReference type="ARBA" id="ARBA00022989"/>
    </source>
</evidence>
<feature type="region of interest" description="Disordered" evidence="5">
    <location>
        <begin position="114"/>
        <end position="157"/>
    </location>
</feature>
<dbReference type="AlphaFoldDB" id="A0A8H4UG48"/>
<feature type="compositionally biased region" description="Polar residues" evidence="5">
    <location>
        <begin position="252"/>
        <end position="267"/>
    </location>
</feature>
<reference evidence="7" key="2">
    <citation type="submission" date="2020-05" db="EMBL/GenBank/DDBJ databases">
        <authorList>
            <person name="Kim H.-S."/>
            <person name="Proctor R.H."/>
            <person name="Brown D.W."/>
        </authorList>
    </citation>
    <scope>NUCLEOTIDE SEQUENCE</scope>
    <source>
        <strain evidence="7">NRRL 22465</strain>
    </source>
</reference>
<comment type="caution">
    <text evidence="7">The sequence shown here is derived from an EMBL/GenBank/DDBJ whole genome shotgun (WGS) entry which is preliminary data.</text>
</comment>
<dbReference type="PANTHER" id="PTHR15549">
    <property type="entry name" value="PAIRED IMMUNOGLOBULIN-LIKE TYPE 2 RECEPTOR"/>
    <property type="match status" value="1"/>
</dbReference>
<feature type="region of interest" description="Disordered" evidence="5">
    <location>
        <begin position="196"/>
        <end position="234"/>
    </location>
</feature>
<evidence type="ECO:0000256" key="2">
    <source>
        <dbReference type="ARBA" id="ARBA00022692"/>
    </source>
</evidence>
<sequence>MSDPFEFFGLSCPGGGKFYICDKTPTEFFGCCTSDPCQNDGECPDDGLRAASFNGDSYEDMPQQNCSSSGGVEDWYTCAFTTPPYLGCCSENACNSGCPRDSVIAAQLSDSENNRLNFLNPEGDDDATSTSKTSSATATATSTDSSTATAEPSSGGGLGTGATAGIAVGASVAGLAFIAFLIWMFWWKPRQRKQSGQEFQSVPPMNQQPYDTPGGYNNQGALGPQSPMSNYQASFASTPTATPYYPSGVSSMDQYQKYSPQPSQFERPQSYGHFSDNGSIPPNSPGYAHQQQYAGPQMVAVQEMDGTPMHAQELGTGQEHDIPHSQSPKPGNEGLGISK</sequence>
<keyword evidence="2 6" id="KW-0812">Transmembrane</keyword>
<organism evidence="7 8">
    <name type="scientific">Fusarium zealandicum</name>
    <dbReference type="NCBI Taxonomy" id="1053134"/>
    <lineage>
        <taxon>Eukaryota</taxon>
        <taxon>Fungi</taxon>
        <taxon>Dikarya</taxon>
        <taxon>Ascomycota</taxon>
        <taxon>Pezizomycotina</taxon>
        <taxon>Sordariomycetes</taxon>
        <taxon>Hypocreomycetidae</taxon>
        <taxon>Hypocreales</taxon>
        <taxon>Nectriaceae</taxon>
        <taxon>Fusarium</taxon>
        <taxon>Fusarium staphyleae species complex</taxon>
    </lineage>
</organism>
<accession>A0A8H4UG48</accession>
<name>A0A8H4UG48_9HYPO</name>
<evidence type="ECO:0000313" key="7">
    <source>
        <dbReference type="EMBL" id="KAF4975932.1"/>
    </source>
</evidence>
<evidence type="ECO:0000313" key="8">
    <source>
        <dbReference type="Proteomes" id="UP000635477"/>
    </source>
</evidence>
<keyword evidence="3 6" id="KW-1133">Transmembrane helix</keyword>
<keyword evidence="4 6" id="KW-0472">Membrane</keyword>
<dbReference type="Proteomes" id="UP000635477">
    <property type="component" value="Unassembled WGS sequence"/>
</dbReference>
<proteinExistence type="predicted"/>
<dbReference type="GO" id="GO:0071944">
    <property type="term" value="C:cell periphery"/>
    <property type="evidence" value="ECO:0007669"/>
    <property type="project" value="UniProtKB-ARBA"/>
</dbReference>
<evidence type="ECO:0000256" key="1">
    <source>
        <dbReference type="ARBA" id="ARBA00004167"/>
    </source>
</evidence>
<dbReference type="InterPro" id="IPR051694">
    <property type="entry name" value="Immunoregulatory_rcpt-like"/>
</dbReference>
<reference evidence="7" key="1">
    <citation type="journal article" date="2020" name="BMC Genomics">
        <title>Correction to: Identification and distribution of gene clusters required for synthesis of sphingolipid metabolism inhibitors in diverse species of the filamentous fungus Fusarium.</title>
        <authorList>
            <person name="Kim H.S."/>
            <person name="Lohmar J.M."/>
            <person name="Busman M."/>
            <person name="Brown D.W."/>
            <person name="Naumann T.A."/>
            <person name="Divon H.H."/>
            <person name="Lysoe E."/>
            <person name="Uhlig S."/>
            <person name="Proctor R.H."/>
        </authorList>
    </citation>
    <scope>NUCLEOTIDE SEQUENCE</scope>
    <source>
        <strain evidence="7">NRRL 22465</strain>
    </source>
</reference>
<evidence type="ECO:0000256" key="4">
    <source>
        <dbReference type="ARBA" id="ARBA00023136"/>
    </source>
</evidence>
<feature type="transmembrane region" description="Helical" evidence="6">
    <location>
        <begin position="164"/>
        <end position="187"/>
    </location>
</feature>
<dbReference type="EMBL" id="JABEYC010000588">
    <property type="protein sequence ID" value="KAF4975932.1"/>
    <property type="molecule type" value="Genomic_DNA"/>
</dbReference>
<dbReference type="GO" id="GO:0016020">
    <property type="term" value="C:membrane"/>
    <property type="evidence" value="ECO:0007669"/>
    <property type="project" value="UniProtKB-SubCell"/>
</dbReference>
<evidence type="ECO:0000256" key="5">
    <source>
        <dbReference type="SAM" id="MobiDB-lite"/>
    </source>
</evidence>
<dbReference type="OrthoDB" id="3692311at2759"/>
<keyword evidence="8" id="KW-1185">Reference proteome</keyword>
<protein>
    <submittedName>
        <fullName evidence="7">Uncharacterized protein</fullName>
    </submittedName>
</protein>
<feature type="compositionally biased region" description="Low complexity" evidence="5">
    <location>
        <begin position="128"/>
        <end position="150"/>
    </location>
</feature>
<dbReference type="PANTHER" id="PTHR15549:SF26">
    <property type="entry name" value="AXIAL BUDDING PATTERN PROTEIN 2-RELATED"/>
    <property type="match status" value="1"/>
</dbReference>
<gene>
    <name evidence="7" type="ORF">FZEAL_7349</name>
</gene>
<evidence type="ECO:0000256" key="6">
    <source>
        <dbReference type="SAM" id="Phobius"/>
    </source>
</evidence>
<feature type="region of interest" description="Disordered" evidence="5">
    <location>
        <begin position="252"/>
        <end position="339"/>
    </location>
</feature>